<evidence type="ECO:0000313" key="1">
    <source>
        <dbReference type="EMBL" id="CAJ2667058.1"/>
    </source>
</evidence>
<evidence type="ECO:0000313" key="2">
    <source>
        <dbReference type="Proteomes" id="UP001177021"/>
    </source>
</evidence>
<accession>A0ACB0LEH1</accession>
<proteinExistence type="predicted"/>
<protein>
    <submittedName>
        <fullName evidence="1">Uncharacterized protein</fullName>
    </submittedName>
</protein>
<organism evidence="1 2">
    <name type="scientific">Trifolium pratense</name>
    <name type="common">Red clover</name>
    <dbReference type="NCBI Taxonomy" id="57577"/>
    <lineage>
        <taxon>Eukaryota</taxon>
        <taxon>Viridiplantae</taxon>
        <taxon>Streptophyta</taxon>
        <taxon>Embryophyta</taxon>
        <taxon>Tracheophyta</taxon>
        <taxon>Spermatophyta</taxon>
        <taxon>Magnoliopsida</taxon>
        <taxon>eudicotyledons</taxon>
        <taxon>Gunneridae</taxon>
        <taxon>Pentapetalae</taxon>
        <taxon>rosids</taxon>
        <taxon>fabids</taxon>
        <taxon>Fabales</taxon>
        <taxon>Fabaceae</taxon>
        <taxon>Papilionoideae</taxon>
        <taxon>50 kb inversion clade</taxon>
        <taxon>NPAAA clade</taxon>
        <taxon>Hologalegina</taxon>
        <taxon>IRL clade</taxon>
        <taxon>Trifolieae</taxon>
        <taxon>Trifolium</taxon>
    </lineage>
</organism>
<sequence>MRTISNEERLAFLAKARQQKANPAVAVVDPLKQLQVEEAAAKEGRSKKKHEGRIRVEIPGKTAPGAKETEGVEPPPPKKQKLEKTTQKAGGADKGKGAASSSSQPPSQDAEAAAPLSWSSFDPLEFIERGVTMVGDMTRFANTSTEDLRKKALEYEVKGTLLNYLLTNRQEQEVMEARQKVKMVDDNLADIEKRYSETKAKLEDDIKKLKEEREGEAERLRKEYEEKLAKIKESYAASETKLKENAAAQDEKLSKLSKEKDEAVLSIGTLADEKVRLENDINELQLCAANQYDEGFAFAIEQVKLLFPDLDAERLGEADAMKQIVDGKLVPYVPPQ</sequence>
<keyword evidence="2" id="KW-1185">Reference proteome</keyword>
<dbReference type="Proteomes" id="UP001177021">
    <property type="component" value="Unassembled WGS sequence"/>
</dbReference>
<reference evidence="1" key="1">
    <citation type="submission" date="2023-10" db="EMBL/GenBank/DDBJ databases">
        <authorList>
            <person name="Rodriguez Cubillos JULIANA M."/>
            <person name="De Vega J."/>
        </authorList>
    </citation>
    <scope>NUCLEOTIDE SEQUENCE</scope>
</reference>
<comment type="caution">
    <text evidence="1">The sequence shown here is derived from an EMBL/GenBank/DDBJ whole genome shotgun (WGS) entry which is preliminary data.</text>
</comment>
<dbReference type="EMBL" id="CASHSV030000513">
    <property type="protein sequence ID" value="CAJ2667058.1"/>
    <property type="molecule type" value="Genomic_DNA"/>
</dbReference>
<name>A0ACB0LEH1_TRIPR</name>
<gene>
    <name evidence="1" type="ORF">MILVUS5_LOCUS31767</name>
</gene>